<comment type="subcellular location">
    <subcellularLocation>
        <location evidence="2">Membrane</location>
    </subcellularLocation>
</comment>
<evidence type="ECO:0000313" key="11">
    <source>
        <dbReference type="EMBL" id="CAD7261794.1"/>
    </source>
</evidence>
<gene>
    <name evidence="11" type="ORF">TSIB3V08_LOCUS5918</name>
</gene>
<dbReference type="AlphaFoldDB" id="A0A7R9FZZ4"/>
<evidence type="ECO:0000256" key="9">
    <source>
        <dbReference type="ARBA" id="ARBA00023136"/>
    </source>
</evidence>
<feature type="compositionally biased region" description="Low complexity" evidence="10">
    <location>
        <begin position="430"/>
        <end position="442"/>
    </location>
</feature>
<evidence type="ECO:0000256" key="3">
    <source>
        <dbReference type="ARBA" id="ARBA00010617"/>
    </source>
</evidence>
<feature type="region of interest" description="Disordered" evidence="10">
    <location>
        <begin position="1"/>
        <end position="22"/>
    </location>
</feature>
<dbReference type="PANTHER" id="PTHR24292:SF104">
    <property type="entry name" value="CYTOCHROME P450 308A1-RELATED"/>
    <property type="match status" value="1"/>
</dbReference>
<evidence type="ECO:0000256" key="1">
    <source>
        <dbReference type="ARBA" id="ARBA00001971"/>
    </source>
</evidence>
<evidence type="ECO:0000256" key="5">
    <source>
        <dbReference type="ARBA" id="ARBA00022723"/>
    </source>
</evidence>
<evidence type="ECO:0000256" key="7">
    <source>
        <dbReference type="ARBA" id="ARBA00023004"/>
    </source>
</evidence>
<dbReference type="GO" id="GO:0016020">
    <property type="term" value="C:membrane"/>
    <property type="evidence" value="ECO:0007669"/>
    <property type="project" value="UniProtKB-SubCell"/>
</dbReference>
<dbReference type="EMBL" id="OC002404">
    <property type="protein sequence ID" value="CAD7261794.1"/>
    <property type="molecule type" value="Genomic_DNA"/>
</dbReference>
<protein>
    <submittedName>
        <fullName evidence="11">Uncharacterized protein</fullName>
    </submittedName>
</protein>
<evidence type="ECO:0000256" key="8">
    <source>
        <dbReference type="ARBA" id="ARBA00023033"/>
    </source>
</evidence>
<evidence type="ECO:0000256" key="10">
    <source>
        <dbReference type="SAM" id="MobiDB-lite"/>
    </source>
</evidence>
<keyword evidence="9" id="KW-0472">Membrane</keyword>
<keyword evidence="7" id="KW-0408">Iron</keyword>
<comment type="similarity">
    <text evidence="3">Belongs to the cytochrome P450 family.</text>
</comment>
<evidence type="ECO:0000256" key="4">
    <source>
        <dbReference type="ARBA" id="ARBA00022617"/>
    </source>
</evidence>
<dbReference type="InterPro" id="IPR050476">
    <property type="entry name" value="Insect_CytP450_Detox"/>
</dbReference>
<accession>A0A7R9FZZ4</accession>
<keyword evidence="4" id="KW-0349">Heme</keyword>
<evidence type="ECO:0000256" key="2">
    <source>
        <dbReference type="ARBA" id="ARBA00004370"/>
    </source>
</evidence>
<evidence type="ECO:0000256" key="6">
    <source>
        <dbReference type="ARBA" id="ARBA00023002"/>
    </source>
</evidence>
<keyword evidence="5" id="KW-0479">Metal-binding</keyword>
<reference evidence="11" key="1">
    <citation type="submission" date="2020-11" db="EMBL/GenBank/DDBJ databases">
        <authorList>
            <person name="Tran Van P."/>
        </authorList>
    </citation>
    <scope>NUCLEOTIDE SEQUENCE</scope>
</reference>
<dbReference type="PANTHER" id="PTHR24292">
    <property type="entry name" value="CYTOCHROME P450"/>
    <property type="match status" value="1"/>
</dbReference>
<sequence>MKYYNGPERDRNSELEPYLPRPPVTASLSTHSSFNTLFDELRVTSKFSSFFVPYIPYALQASRSLPVPRVTDQFPATSLGTALAAGISNSSLRRTIARKNEKGWGGIITSPSHLEVLNSLERGDESSNGWFVFDAEWDHLPHLFNDILARVCHVELRLLEEEGCALCQANSSFREHDESPFDENFFRCTLPTTLPTKTLLQGVVNTYLHEPNFCVVQTCCKACLNIDANDNHCTECGNDRTRILKDHFITMSPKVLKRAPLLRAMYHIMNPHNFTNFTTQLHYRLTLKGQGEVTLAEFQYSCSFTTKHEGQNICFTCMWYIASALVLKPSYATEELSAAAKKQADYIVNKVHGIPWVSSVVDYSLLESLISRATTRAETIYVKGAERKMFLAKYMPTPVITIYDRGQNRDSRRSDQTSLKAKTFAQTKQSRCSRSSSPVSSKLRLRSMKSTPSESSNTQTPQKISLTNHEISLRCMCGDRIIIISEKQDTGLKWVTYLSPSWARLCDVWDIIDVFVDHWDMWSTPVTNYCNDLIDTRCTLLKLDGHPYGGYFKFREPALMIRDPELIRSVIVKDFNSFLNNDFNVDIMVDPLFGRNPVVIKDQA</sequence>
<name>A0A7R9FZZ4_TIMSH</name>
<feature type="compositionally biased region" description="Polar residues" evidence="10">
    <location>
        <begin position="448"/>
        <end position="463"/>
    </location>
</feature>
<dbReference type="GO" id="GO:0004497">
    <property type="term" value="F:monooxygenase activity"/>
    <property type="evidence" value="ECO:0007669"/>
    <property type="project" value="UniProtKB-KW"/>
</dbReference>
<keyword evidence="8" id="KW-0503">Monooxygenase</keyword>
<keyword evidence="6" id="KW-0560">Oxidoreductase</keyword>
<organism evidence="11">
    <name type="scientific">Timema shepardi</name>
    <name type="common">Walking stick</name>
    <dbReference type="NCBI Taxonomy" id="629360"/>
    <lineage>
        <taxon>Eukaryota</taxon>
        <taxon>Metazoa</taxon>
        <taxon>Ecdysozoa</taxon>
        <taxon>Arthropoda</taxon>
        <taxon>Hexapoda</taxon>
        <taxon>Insecta</taxon>
        <taxon>Pterygota</taxon>
        <taxon>Neoptera</taxon>
        <taxon>Polyneoptera</taxon>
        <taxon>Phasmatodea</taxon>
        <taxon>Timematodea</taxon>
        <taxon>Timematoidea</taxon>
        <taxon>Timematidae</taxon>
        <taxon>Timema</taxon>
    </lineage>
</organism>
<proteinExistence type="inferred from homology"/>
<feature type="region of interest" description="Disordered" evidence="10">
    <location>
        <begin position="427"/>
        <end position="463"/>
    </location>
</feature>
<dbReference type="GO" id="GO:0046872">
    <property type="term" value="F:metal ion binding"/>
    <property type="evidence" value="ECO:0007669"/>
    <property type="project" value="UniProtKB-KW"/>
</dbReference>
<comment type="cofactor">
    <cofactor evidence="1">
        <name>heme</name>
        <dbReference type="ChEBI" id="CHEBI:30413"/>
    </cofactor>
</comment>